<accession>A0A7X4GXS3</accession>
<dbReference type="Gene3D" id="3.40.190.10">
    <property type="entry name" value="Periplasmic binding protein-like II"/>
    <property type="match status" value="2"/>
</dbReference>
<evidence type="ECO:0000256" key="1">
    <source>
        <dbReference type="ARBA" id="ARBA00022729"/>
    </source>
</evidence>
<evidence type="ECO:0000313" key="5">
    <source>
        <dbReference type="Proteomes" id="UP000469734"/>
    </source>
</evidence>
<feature type="chain" id="PRO_5030928742" evidence="2">
    <location>
        <begin position="27"/>
        <end position="261"/>
    </location>
</feature>
<evidence type="ECO:0000259" key="3">
    <source>
        <dbReference type="SMART" id="SM00062"/>
    </source>
</evidence>
<feature type="signal peptide" evidence="2">
    <location>
        <begin position="1"/>
        <end position="26"/>
    </location>
</feature>
<dbReference type="InterPro" id="IPR001638">
    <property type="entry name" value="Solute-binding_3/MltF_N"/>
</dbReference>
<feature type="domain" description="Solute-binding protein family 3/N-terminal" evidence="3">
    <location>
        <begin position="48"/>
        <end position="255"/>
    </location>
</feature>
<reference evidence="4 5" key="1">
    <citation type="submission" date="2019-12" db="EMBL/GenBank/DDBJ databases">
        <title>Novel species isolated from a subtropical stream in China.</title>
        <authorList>
            <person name="Lu H."/>
        </authorList>
    </citation>
    <scope>NUCLEOTIDE SEQUENCE [LARGE SCALE GENOMIC DNA]</scope>
    <source>
        <strain evidence="4 5">FT134W</strain>
    </source>
</reference>
<dbReference type="Proteomes" id="UP000469734">
    <property type="component" value="Unassembled WGS sequence"/>
</dbReference>
<gene>
    <name evidence="4" type="ORF">GTP56_05590</name>
</gene>
<dbReference type="SMART" id="SM00062">
    <property type="entry name" value="PBPb"/>
    <property type="match status" value="1"/>
</dbReference>
<sequence length="261" mass="28487">MSKFMSSWAGVVAALTIICAASPAMATDARQEIPVFLPEQIEPNGQPSTGMVTMTGIINLLAAESGLKLVVQAYPWRRAQMKAKNGEGLLFGAAETPERARLFNFTKPLYEVNQWLVTTAQRPIDFRSWEDLRGKVVSIPSGGQLGPEFEAQRGKTFTVEENAVTIASRFKMLDTGRVDAIVIDSNRAAPQLEVRLNCLFPGASKWAVMARPVNAEPVVIAVPKASSFNSYIPALNEAIDRMSKAHAVLKYLDKRSAESSC</sequence>
<dbReference type="SUPFAM" id="SSF53850">
    <property type="entry name" value="Periplasmic binding protein-like II"/>
    <property type="match status" value="1"/>
</dbReference>
<dbReference type="RefSeq" id="WP_161049318.1">
    <property type="nucleotide sequence ID" value="NZ_WWCR01000003.1"/>
</dbReference>
<dbReference type="PANTHER" id="PTHR35936:SF19">
    <property type="entry name" value="AMINO-ACID-BINDING PROTEIN YXEM-RELATED"/>
    <property type="match status" value="1"/>
</dbReference>
<name>A0A7X4GXS3_9BURK</name>
<proteinExistence type="predicted"/>
<protein>
    <submittedName>
        <fullName evidence="4">Transporter substrate-binding domain-containing protein</fullName>
    </submittedName>
</protein>
<dbReference type="Pfam" id="PF00497">
    <property type="entry name" value="SBP_bac_3"/>
    <property type="match status" value="1"/>
</dbReference>
<dbReference type="AlphaFoldDB" id="A0A7X4GXS3"/>
<comment type="caution">
    <text evidence="4">The sequence shown here is derived from an EMBL/GenBank/DDBJ whole genome shotgun (WGS) entry which is preliminary data.</text>
</comment>
<organism evidence="4 5">
    <name type="scientific">Duganella margarita</name>
    <dbReference type="NCBI Taxonomy" id="2692170"/>
    <lineage>
        <taxon>Bacteria</taxon>
        <taxon>Pseudomonadati</taxon>
        <taxon>Pseudomonadota</taxon>
        <taxon>Betaproteobacteria</taxon>
        <taxon>Burkholderiales</taxon>
        <taxon>Oxalobacteraceae</taxon>
        <taxon>Telluria group</taxon>
        <taxon>Duganella</taxon>
    </lineage>
</organism>
<evidence type="ECO:0000256" key="2">
    <source>
        <dbReference type="SAM" id="SignalP"/>
    </source>
</evidence>
<dbReference type="EMBL" id="WWCR01000003">
    <property type="protein sequence ID" value="MYM71668.1"/>
    <property type="molecule type" value="Genomic_DNA"/>
</dbReference>
<evidence type="ECO:0000313" key="4">
    <source>
        <dbReference type="EMBL" id="MYM71668.1"/>
    </source>
</evidence>
<keyword evidence="1 2" id="KW-0732">Signal</keyword>
<dbReference type="PANTHER" id="PTHR35936">
    <property type="entry name" value="MEMBRANE-BOUND LYTIC MUREIN TRANSGLYCOSYLASE F"/>
    <property type="match status" value="1"/>
</dbReference>